<keyword evidence="2" id="KW-1185">Reference proteome</keyword>
<reference evidence="1 2" key="1">
    <citation type="journal article" date="2020" name="Front. Microbiol.">
        <title>Phenotypic and Genetic Characterization of the Cheese Ripening Yeast Geotrichum candidum.</title>
        <authorList>
            <person name="Perkins V."/>
            <person name="Vignola S."/>
            <person name="Lessard M.H."/>
            <person name="Plante P.L."/>
            <person name="Corbeil J."/>
            <person name="Dugat-Bony E."/>
            <person name="Frenette M."/>
            <person name="Labrie S."/>
        </authorList>
    </citation>
    <scope>NUCLEOTIDE SEQUENCE [LARGE SCALE GENOMIC DNA]</scope>
    <source>
        <strain evidence="1 2">LMA-1147</strain>
    </source>
</reference>
<comment type="caution">
    <text evidence="1">The sequence shown here is derived from an EMBL/GenBank/DDBJ whole genome shotgun (WGS) entry which is preliminary data.</text>
</comment>
<dbReference type="Proteomes" id="UP000744676">
    <property type="component" value="Unassembled WGS sequence"/>
</dbReference>
<proteinExistence type="predicted"/>
<name>A0ACB6VA32_9ASCO</name>
<organism evidence="1 2">
    <name type="scientific">Geotrichum galactomycetum</name>
    <dbReference type="NCBI Taxonomy" id="27317"/>
    <lineage>
        <taxon>Eukaryota</taxon>
        <taxon>Fungi</taxon>
        <taxon>Dikarya</taxon>
        <taxon>Ascomycota</taxon>
        <taxon>Saccharomycotina</taxon>
        <taxon>Dipodascomycetes</taxon>
        <taxon>Dipodascales</taxon>
        <taxon>Dipodascaceae</taxon>
        <taxon>Geotrichum</taxon>
    </lineage>
</organism>
<accession>A0ACB6VA32</accession>
<dbReference type="EMBL" id="QVQA01000005">
    <property type="protein sequence ID" value="KAF5102471.1"/>
    <property type="molecule type" value="Genomic_DNA"/>
</dbReference>
<evidence type="ECO:0000313" key="2">
    <source>
        <dbReference type="Proteomes" id="UP000744676"/>
    </source>
</evidence>
<protein>
    <submittedName>
        <fullName evidence="1">Uncharacterized protein</fullName>
    </submittedName>
</protein>
<sequence length="645" mass="71097">MKSDRYKRSSSGIGIDGINVEVIVEQPEGVNRNNNRNQDGADDNENILNNNNGNEAVENQGLMGEMLSAFFEWLIRNINPNNELGIFEDDMEDDENQPQRQENNQDQQNIPPNGNVQGNGRVRNNININNNNNNNHQRAPQPDSDWAISPRRLSLTIGNALLLPFCSNIVGSVLSTIPIPSSSLHHHHADNATDYSEFNLVSIAAEASGAVDVSLGRHLDKIHDSIDDLEPQAFASSYTRSGTSSGGSDGAAVGRQEGLVTTVSGAGGRAGAVDAINASRASTDQRDATVSEEVSAHGSSHNSTPAEDIAQTTTALMEMAQSSLKAKRACQFCGKTFSHPGSLGRHLDLKRGTRLHPADQVALIRADVKRRGDAVEIKSRRAKRAKIYNSREDVKERARARRRERERMDRARAVARQKFIERIGLPSLPAHPSFAYVVLYFLPPAQWPHDPPTAQTYHQLEQALQPLQGVDMKMFNDYVNKVNVAFEQWSVMNKQSKMEIWAREQRRVAEAALGSLSLYDLGSREIWLRLEESRVLEAINLDSQREDEEETSSHRSVKKNGTDEEHQGNPDMVDSISTRIERSTEDVATSSVFLPASGIDGGQVGDAVLDPEITKHPSSLPQKSTDAGLEGLISDQDPTVIMNME</sequence>
<gene>
    <name evidence="1" type="ORF">D0Z00_000398</name>
</gene>
<evidence type="ECO:0000313" key="1">
    <source>
        <dbReference type="EMBL" id="KAF5102471.1"/>
    </source>
</evidence>